<dbReference type="eggNOG" id="KOG0245">
    <property type="taxonomic scope" value="Eukaryota"/>
</dbReference>
<name>H3AGW9_LATCH</name>
<proteinExistence type="predicted"/>
<evidence type="ECO:0000256" key="2">
    <source>
        <dbReference type="SAM" id="MobiDB-lite"/>
    </source>
</evidence>
<feature type="region of interest" description="Disordered" evidence="2">
    <location>
        <begin position="1"/>
        <end position="34"/>
    </location>
</feature>
<evidence type="ECO:0000313" key="4">
    <source>
        <dbReference type="Proteomes" id="UP000008672"/>
    </source>
</evidence>
<dbReference type="InterPro" id="IPR023393">
    <property type="entry name" value="START-like_dom_sf"/>
</dbReference>
<sequence length="1335" mass="149386">ASKSLEELNMSVEPPSPPDEELAEWDRDNTQGDCKPDLTEEQRSLLHEKTNSSVGRETALYNQSTRFCASSLASQLCTEKVIDVTSNNVAKLVSIGPQQTRDVRQELHCQSTDRDFCDKDTMHFGSSDINPFVHQWQQHEYCRVGLKQHSFGSASDVSVCSYQQSFPEKIIRCSSVDNGLNAQQPPFNSHLSSYANTRALSSTLSSIEDLQEWDSIGPSAENAYSYVDEIVLLYPSEAETTVKPSSEAVVKAMHNQGTQTVGETRQRRPNRHRRCYTQTSARPPETETLRERPASWASLDSLSIHLSQLIHNTSEILGSLSQQHTTDIQLNTNLNLSKTCRQSDSCTQTTIDAAVQTEVFDHFQLSSKESEPLPMNRSEKEQLKAQEVNVIVKVLGSNVVEAPQESSDITVVLQDRNKRSDLKKPPFEEISYSIRTSTPSLADLNTVPQGVQQNFLPFIPGVSPVSSPSQISVVTSSSTSVMQLSKLQPQDTVLSQDKQFNSKHNHTNDTKTYSHVVLVDRASSPILTLSAGTGNHIARSKSTHCLIEKDHLDSQDYISISQRSIAVGSTKKRSMANNSLENVSISSEVKGIHTLTCGRCTLVITNQPQTVQTNISVEMEEDIVQQKSYVFVIAQTETKQPVPSLMVRNRYPHITNVQQELSSVDEDSKRTYSAKLYHNNFMVSSSCNQLFSTSGLIGFQNNHQLSSSDISEMTIQLPEGYAASDGASECNTEVLLNETHPVIENQRHQSYSLEDLTCRVPEDLPMHNKFTNWSGVQYRPPSSVSLTSLATDSQMERNTAKNNVETDMKSKIRDERIKEIETLRKERTHIMSTVHLDLNQHQLTVELTEAKLNYGLGETDTLLKVLQSGTMDDSSLVPIKQQLYNRHMKTIENLRKEREERLQAFRRARSLSPQKRMDFSQRQTAAQWELDLPSRRREYLQQLRKDVIENTRIHDPKKRAAQTPSDIEHLLRDYQKAREEAKTEIAKARDKLRERTEQEKRRLQQQMVSQLLKEEAKMKTLRSTSTLGTGSSLSLSSGPTSGYNSSNTAPGGVEWGEVGFNQAGPSSTEQLRSSLRGRTTARKSQLYALEGRVMASRGKSSSERCAPARPFSSISVSYQDIATRTLANVTEEMTVASADNVANLLNGTVTGGWRYQCTEKGVLIYYKQFSSSTKHGFLGVGVIEKPLHSVWCMVKDHSKRHLYDKMVRMAHVHKKMGAGLQLVYFISDTSLCYLKQPRDFCCISVEAKESISLVALLNSMTSVLSGEFAKSLRNSILIARVHAQHFILELQKIGKILNLTLCVDLGAPAVPPRLLGSVTKRQPLVIASLANFLSD</sequence>
<protein>
    <recommendedName>
        <fullName evidence="5">START domain-containing protein</fullName>
    </recommendedName>
</protein>
<feature type="compositionally biased region" description="Low complexity" evidence="2">
    <location>
        <begin position="1021"/>
        <end position="1042"/>
    </location>
</feature>
<reference evidence="3" key="3">
    <citation type="submission" date="2025-09" db="UniProtKB">
        <authorList>
            <consortium name="Ensembl"/>
        </authorList>
    </citation>
    <scope>IDENTIFICATION</scope>
</reference>
<reference evidence="3" key="2">
    <citation type="submission" date="2025-08" db="UniProtKB">
        <authorList>
            <consortium name="Ensembl"/>
        </authorList>
    </citation>
    <scope>IDENTIFICATION</scope>
</reference>
<evidence type="ECO:0000313" key="3">
    <source>
        <dbReference type="Ensembl" id="ENSLACP00000008890.1"/>
    </source>
</evidence>
<dbReference type="EMBL" id="AFYH01218675">
    <property type="status" value="NOT_ANNOTATED_CDS"/>
    <property type="molecule type" value="Genomic_DNA"/>
</dbReference>
<dbReference type="PANTHER" id="PTHR47117">
    <property type="entry name" value="STAR-RELATED LIPID TRANSFER PROTEIN 9"/>
    <property type="match status" value="1"/>
</dbReference>
<reference evidence="4" key="1">
    <citation type="submission" date="2011-08" db="EMBL/GenBank/DDBJ databases">
        <title>The draft genome of Latimeria chalumnae.</title>
        <authorList>
            <person name="Di Palma F."/>
            <person name="Alfoldi J."/>
            <person name="Johnson J."/>
            <person name="Berlin A."/>
            <person name="Gnerre S."/>
            <person name="Jaffe D."/>
            <person name="MacCallum I."/>
            <person name="Young S."/>
            <person name="Walker B.J."/>
            <person name="Lander E."/>
            <person name="Lindblad-Toh K."/>
        </authorList>
    </citation>
    <scope>NUCLEOTIDE SEQUENCE [LARGE SCALE GENOMIC DNA]</scope>
    <source>
        <strain evidence="4">Wild caught</strain>
    </source>
</reference>
<dbReference type="InParanoid" id="H3AGW9"/>
<dbReference type="PANTHER" id="PTHR47117:SF1">
    <property type="entry name" value="STAR-RELATED LIPID TRANSFER PROTEIN 9"/>
    <property type="match status" value="1"/>
</dbReference>
<feature type="coiled-coil region" evidence="1">
    <location>
        <begin position="967"/>
        <end position="1013"/>
    </location>
</feature>
<dbReference type="Proteomes" id="UP000008672">
    <property type="component" value="Unassembled WGS sequence"/>
</dbReference>
<feature type="compositionally biased region" description="Polar residues" evidence="2">
    <location>
        <begin position="1063"/>
        <end position="1077"/>
    </location>
</feature>
<dbReference type="EMBL" id="AFYH01218674">
    <property type="status" value="NOT_ANNOTATED_CDS"/>
    <property type="molecule type" value="Genomic_DNA"/>
</dbReference>
<evidence type="ECO:0000256" key="1">
    <source>
        <dbReference type="SAM" id="Coils"/>
    </source>
</evidence>
<dbReference type="STRING" id="7897.ENSLACP00000008890"/>
<feature type="compositionally biased region" description="Basic and acidic residues" evidence="2">
    <location>
        <begin position="24"/>
        <end position="34"/>
    </location>
</feature>
<dbReference type="HOGENOM" id="CLU_257024_0_0_1"/>
<dbReference type="OMA" id="ASECNTE"/>
<feature type="region of interest" description="Disordered" evidence="2">
    <location>
        <begin position="1021"/>
        <end position="1079"/>
    </location>
</feature>
<keyword evidence="1" id="KW-0175">Coiled coil</keyword>
<dbReference type="SUPFAM" id="SSF55961">
    <property type="entry name" value="Bet v1-like"/>
    <property type="match status" value="1"/>
</dbReference>
<feature type="region of interest" description="Disordered" evidence="2">
    <location>
        <begin position="256"/>
        <end position="290"/>
    </location>
</feature>
<dbReference type="Gene3D" id="3.30.530.20">
    <property type="match status" value="1"/>
</dbReference>
<dbReference type="GeneTree" id="ENSGT00940000164613"/>
<dbReference type="Ensembl" id="ENSLACT00000008959.1">
    <property type="protein sequence ID" value="ENSLACP00000008890.1"/>
    <property type="gene ID" value="ENSLACG00000007852.1"/>
</dbReference>
<evidence type="ECO:0008006" key="5">
    <source>
        <dbReference type="Google" id="ProtNLM"/>
    </source>
</evidence>
<dbReference type="Bgee" id="ENSLACG00000007852">
    <property type="expression patterns" value="Expressed in post-anal tail muscle and 3 other cell types or tissues"/>
</dbReference>
<organism evidence="3 4">
    <name type="scientific">Latimeria chalumnae</name>
    <name type="common">Coelacanth</name>
    <dbReference type="NCBI Taxonomy" id="7897"/>
    <lineage>
        <taxon>Eukaryota</taxon>
        <taxon>Metazoa</taxon>
        <taxon>Chordata</taxon>
        <taxon>Craniata</taxon>
        <taxon>Vertebrata</taxon>
        <taxon>Euteleostomi</taxon>
        <taxon>Coelacanthiformes</taxon>
        <taxon>Coelacanthidae</taxon>
        <taxon>Latimeria</taxon>
    </lineage>
</organism>
<keyword evidence="4" id="KW-1185">Reference proteome</keyword>
<accession>H3AGW9</accession>